<dbReference type="STRING" id="699431.SY89_03419"/>
<name>A0A0P7GL21_9EURY</name>
<accession>A0A0P7GL21</accession>
<keyword evidence="1" id="KW-0808">Transferase</keyword>
<dbReference type="Pfam" id="PF13692">
    <property type="entry name" value="Glyco_trans_1_4"/>
    <property type="match status" value="1"/>
</dbReference>
<dbReference type="PATRIC" id="fig|699431.3.peg.3510"/>
<dbReference type="GO" id="GO:0016740">
    <property type="term" value="F:transferase activity"/>
    <property type="evidence" value="ECO:0007669"/>
    <property type="project" value="UniProtKB-KW"/>
</dbReference>
<sequence length="156" mass="17287">MGWDAESRHVLFPYPREREVKNYPRAERVVDAAREYLDTPVTLHSVTGVPHAEMPTYLNAADALLLTSNHEGSPNAVKEALACNLPVVATDVGDVRTRLDGLAQAHVGRSDAELVDGLVAVLRSDERPRGRERVREISRQHTGEQLLALYREVVDG</sequence>
<proteinExistence type="predicted"/>
<gene>
    <name evidence="1" type="ORF">SY89_03419</name>
</gene>
<dbReference type="EMBL" id="LGUC01000002">
    <property type="protein sequence ID" value="KPN29185.1"/>
    <property type="molecule type" value="Genomic_DNA"/>
</dbReference>
<evidence type="ECO:0000313" key="2">
    <source>
        <dbReference type="Proteomes" id="UP000050535"/>
    </source>
</evidence>
<protein>
    <submittedName>
        <fullName evidence="1">Glycosyltransferase, family</fullName>
    </submittedName>
</protein>
<evidence type="ECO:0000313" key="1">
    <source>
        <dbReference type="EMBL" id="KPN29185.1"/>
    </source>
</evidence>
<organism evidence="1 2">
    <name type="scientific">Halolamina pelagica</name>
    <dbReference type="NCBI Taxonomy" id="699431"/>
    <lineage>
        <taxon>Archaea</taxon>
        <taxon>Methanobacteriati</taxon>
        <taxon>Methanobacteriota</taxon>
        <taxon>Stenosarchaea group</taxon>
        <taxon>Halobacteria</taxon>
        <taxon>Halobacteriales</taxon>
        <taxon>Haloferacaceae</taxon>
    </lineage>
</organism>
<dbReference type="AlphaFoldDB" id="A0A0P7GL21"/>
<comment type="caution">
    <text evidence="1">The sequence shown here is derived from an EMBL/GenBank/DDBJ whole genome shotgun (WGS) entry which is preliminary data.</text>
</comment>
<dbReference type="SUPFAM" id="SSF53756">
    <property type="entry name" value="UDP-Glycosyltransferase/glycogen phosphorylase"/>
    <property type="match status" value="1"/>
</dbReference>
<keyword evidence="2" id="KW-1185">Reference proteome</keyword>
<dbReference type="Proteomes" id="UP000050535">
    <property type="component" value="Unassembled WGS sequence"/>
</dbReference>
<dbReference type="PANTHER" id="PTHR12526">
    <property type="entry name" value="GLYCOSYLTRANSFERASE"/>
    <property type="match status" value="1"/>
</dbReference>
<reference evidence="2" key="1">
    <citation type="submission" date="2013-11" db="EMBL/GenBank/DDBJ databases">
        <authorList>
            <person name="Hoang H.T."/>
            <person name="Killian M.L."/>
            <person name="Madson D.M."/>
            <person name="Arruda P.H.E."/>
            <person name="Sun D."/>
            <person name="Schwartz K.J."/>
            <person name="Yoon K."/>
        </authorList>
    </citation>
    <scope>NUCLEOTIDE SEQUENCE [LARGE SCALE GENOMIC DNA]</scope>
    <source>
        <strain evidence="2">CDK2</strain>
    </source>
</reference>
<dbReference type="Gene3D" id="3.40.50.2000">
    <property type="entry name" value="Glycogen Phosphorylase B"/>
    <property type="match status" value="1"/>
</dbReference>